<gene>
    <name evidence="2" type="ORF">PHMEG_00039157</name>
</gene>
<dbReference type="GO" id="GO:0003964">
    <property type="term" value="F:RNA-directed DNA polymerase activity"/>
    <property type="evidence" value="ECO:0007669"/>
    <property type="project" value="UniProtKB-KW"/>
</dbReference>
<protein>
    <submittedName>
        <fullName evidence="2">Reverse transcriptase</fullName>
    </submittedName>
</protein>
<feature type="region of interest" description="Disordered" evidence="1">
    <location>
        <begin position="28"/>
        <end position="88"/>
    </location>
</feature>
<keyword evidence="3" id="KW-1185">Reference proteome</keyword>
<name>A0A225UIR0_9STRA</name>
<accession>A0A225UIR0</accession>
<organism evidence="2 3">
    <name type="scientific">Phytophthora megakarya</name>
    <dbReference type="NCBI Taxonomy" id="4795"/>
    <lineage>
        <taxon>Eukaryota</taxon>
        <taxon>Sar</taxon>
        <taxon>Stramenopiles</taxon>
        <taxon>Oomycota</taxon>
        <taxon>Peronosporomycetes</taxon>
        <taxon>Peronosporales</taxon>
        <taxon>Peronosporaceae</taxon>
        <taxon>Phytophthora</taxon>
    </lineage>
</organism>
<evidence type="ECO:0000313" key="2">
    <source>
        <dbReference type="EMBL" id="OWY92009.1"/>
    </source>
</evidence>
<keyword evidence="2" id="KW-0548">Nucleotidyltransferase</keyword>
<dbReference type="InterPro" id="IPR012337">
    <property type="entry name" value="RNaseH-like_sf"/>
</dbReference>
<evidence type="ECO:0000313" key="3">
    <source>
        <dbReference type="Proteomes" id="UP000198211"/>
    </source>
</evidence>
<dbReference type="InterPro" id="IPR036397">
    <property type="entry name" value="RNaseH_sf"/>
</dbReference>
<dbReference type="OrthoDB" id="2273864at2759"/>
<sequence>MVLGMPWLARHDPKIDWEKCTVVRFGRRGATESDGPVSAADTPNGASEPPSETVARAAVSGRSARSARAVTTPGVVDSKRVSGQRPDTSRMFSVARRRGGNSVSTRELTRARYQNRESVEVTTVCQLWELRHTAPRIGDNKASTPGVDATSCADGCKRPALKLACCRAAGLHEAGRDQAGLDDACPRVQEPAGGRPQTRMSVDRIKERSSMAGPRRNASESGIHKKKRRRRHKTLRKSRSGTETLNGVSAEQTQVATMAVETLNVWNHQYKWVRNKMVHLAAVAAEETSVQSARLFVDMVFKHHGMPTDFVSDRDPRFTARFWQEVFTLLGTRIIRRRTGKPSV</sequence>
<feature type="non-terminal residue" evidence="2">
    <location>
        <position position="344"/>
    </location>
</feature>
<dbReference type="Proteomes" id="UP000198211">
    <property type="component" value="Unassembled WGS sequence"/>
</dbReference>
<dbReference type="Gene3D" id="3.30.420.10">
    <property type="entry name" value="Ribonuclease H-like superfamily/Ribonuclease H"/>
    <property type="match status" value="1"/>
</dbReference>
<dbReference type="SUPFAM" id="SSF53098">
    <property type="entry name" value="Ribonuclease H-like"/>
    <property type="match status" value="1"/>
</dbReference>
<reference evidence="3" key="1">
    <citation type="submission" date="2017-03" db="EMBL/GenBank/DDBJ databases">
        <title>Phytopthora megakarya and P. palmivora, two closely related causual agents of cacao black pod achieved similar genome size and gene model numbers by different mechanisms.</title>
        <authorList>
            <person name="Ali S."/>
            <person name="Shao J."/>
            <person name="Larry D.J."/>
            <person name="Kronmiller B."/>
            <person name="Shen D."/>
            <person name="Strem M.D."/>
            <person name="Melnick R.L."/>
            <person name="Guiltinan M.J."/>
            <person name="Tyler B.M."/>
            <person name="Meinhardt L.W."/>
            <person name="Bailey B.A."/>
        </authorList>
    </citation>
    <scope>NUCLEOTIDE SEQUENCE [LARGE SCALE GENOMIC DNA]</scope>
    <source>
        <strain evidence="3">zdho120</strain>
    </source>
</reference>
<comment type="caution">
    <text evidence="2">The sequence shown here is derived from an EMBL/GenBank/DDBJ whole genome shotgun (WGS) entry which is preliminary data.</text>
</comment>
<dbReference type="EMBL" id="NBNE01018982">
    <property type="protein sequence ID" value="OWY92009.1"/>
    <property type="molecule type" value="Genomic_DNA"/>
</dbReference>
<feature type="region of interest" description="Disordered" evidence="1">
    <location>
        <begin position="206"/>
        <end position="248"/>
    </location>
</feature>
<dbReference type="GO" id="GO:0003676">
    <property type="term" value="F:nucleic acid binding"/>
    <property type="evidence" value="ECO:0007669"/>
    <property type="project" value="InterPro"/>
</dbReference>
<evidence type="ECO:0000256" key="1">
    <source>
        <dbReference type="SAM" id="MobiDB-lite"/>
    </source>
</evidence>
<feature type="compositionally biased region" description="Basic residues" evidence="1">
    <location>
        <begin position="224"/>
        <end position="239"/>
    </location>
</feature>
<keyword evidence="2" id="KW-0808">Transferase</keyword>
<proteinExistence type="predicted"/>
<feature type="compositionally biased region" description="Low complexity" evidence="1">
    <location>
        <begin position="53"/>
        <end position="72"/>
    </location>
</feature>
<dbReference type="AlphaFoldDB" id="A0A225UIR0"/>
<keyword evidence="2" id="KW-0695">RNA-directed DNA polymerase</keyword>